<protein>
    <submittedName>
        <fullName evidence="2">Uncharacterized protein</fullName>
    </submittedName>
</protein>
<dbReference type="Proteomes" id="UP001314169">
    <property type="component" value="Chromosome 7"/>
</dbReference>
<feature type="compositionally biased region" description="Acidic residues" evidence="1">
    <location>
        <begin position="1"/>
        <end position="10"/>
    </location>
</feature>
<name>A0ABP0AG45_PIPNA</name>
<dbReference type="EMBL" id="OY882864">
    <property type="protein sequence ID" value="CAK6447821.1"/>
    <property type="molecule type" value="Genomic_DNA"/>
</dbReference>
<organism evidence="2 3">
    <name type="scientific">Pipistrellus nathusii</name>
    <name type="common">Nathusius' pipistrelle</name>
    <dbReference type="NCBI Taxonomy" id="59473"/>
    <lineage>
        <taxon>Eukaryota</taxon>
        <taxon>Metazoa</taxon>
        <taxon>Chordata</taxon>
        <taxon>Craniata</taxon>
        <taxon>Vertebrata</taxon>
        <taxon>Euteleostomi</taxon>
        <taxon>Mammalia</taxon>
        <taxon>Eutheria</taxon>
        <taxon>Laurasiatheria</taxon>
        <taxon>Chiroptera</taxon>
        <taxon>Yangochiroptera</taxon>
        <taxon>Vespertilionidae</taxon>
        <taxon>Pipistrellus</taxon>
    </lineage>
</organism>
<sequence length="103" mass="10887">MHSSGEETEDGGGLHSSSAPGLSVQFYMRQLSKTKYANVVFVSDSFQGNCMQTRLKQYQLPSGLTVNSVYGGGGGASVGRGGGIGKGGWAWEQRKGCFDSIMK</sequence>
<accession>A0ABP0AG45</accession>
<gene>
    <name evidence="2" type="ORF">MPIPNATIZW_LOCUS16127</name>
</gene>
<evidence type="ECO:0000256" key="1">
    <source>
        <dbReference type="SAM" id="MobiDB-lite"/>
    </source>
</evidence>
<keyword evidence="3" id="KW-1185">Reference proteome</keyword>
<proteinExistence type="predicted"/>
<feature type="region of interest" description="Disordered" evidence="1">
    <location>
        <begin position="1"/>
        <end position="20"/>
    </location>
</feature>
<reference evidence="2" key="1">
    <citation type="submission" date="2023-12" db="EMBL/GenBank/DDBJ databases">
        <authorList>
            <person name="Brown T."/>
        </authorList>
    </citation>
    <scope>NUCLEOTIDE SEQUENCE</scope>
</reference>
<evidence type="ECO:0000313" key="3">
    <source>
        <dbReference type="Proteomes" id="UP001314169"/>
    </source>
</evidence>
<evidence type="ECO:0000313" key="2">
    <source>
        <dbReference type="EMBL" id="CAK6447821.1"/>
    </source>
</evidence>